<dbReference type="GeneID" id="90035341"/>
<organism evidence="1 2">
    <name type="scientific">Myxozyma melibiosi</name>
    <dbReference type="NCBI Taxonomy" id="54550"/>
    <lineage>
        <taxon>Eukaryota</taxon>
        <taxon>Fungi</taxon>
        <taxon>Dikarya</taxon>
        <taxon>Ascomycota</taxon>
        <taxon>Saccharomycotina</taxon>
        <taxon>Lipomycetes</taxon>
        <taxon>Lipomycetales</taxon>
        <taxon>Lipomycetaceae</taxon>
        <taxon>Myxozyma</taxon>
    </lineage>
</organism>
<dbReference type="SUPFAM" id="SSF82199">
    <property type="entry name" value="SET domain"/>
    <property type="match status" value="1"/>
</dbReference>
<comment type="caution">
    <text evidence="1">The sequence shown here is derived from an EMBL/GenBank/DDBJ whole genome shotgun (WGS) entry which is preliminary data.</text>
</comment>
<dbReference type="EMBL" id="JBBJBU010000005">
    <property type="protein sequence ID" value="KAK7205631.1"/>
    <property type="molecule type" value="Genomic_DNA"/>
</dbReference>
<evidence type="ECO:0000313" key="2">
    <source>
        <dbReference type="Proteomes" id="UP001498771"/>
    </source>
</evidence>
<name>A0ABR1F709_9ASCO</name>
<proteinExistence type="predicted"/>
<dbReference type="InterPro" id="IPR046341">
    <property type="entry name" value="SET_dom_sf"/>
</dbReference>
<dbReference type="RefSeq" id="XP_064768664.1">
    <property type="nucleotide sequence ID" value="XM_064909829.1"/>
</dbReference>
<accession>A0ABR1F709</accession>
<dbReference type="Gene3D" id="3.90.1410.10">
    <property type="entry name" value="set domain protein methyltransferase, domain 1"/>
    <property type="match status" value="1"/>
</dbReference>
<gene>
    <name evidence="1" type="ORF">BZA70DRAFT_166000</name>
</gene>
<reference evidence="1 2" key="1">
    <citation type="submission" date="2024-03" db="EMBL/GenBank/DDBJ databases">
        <title>Genome-scale model development and genomic sequencing of the oleaginous clade Lipomyces.</title>
        <authorList>
            <consortium name="Lawrence Berkeley National Laboratory"/>
            <person name="Czajka J.J."/>
            <person name="Han Y."/>
            <person name="Kim J."/>
            <person name="Mondo S.J."/>
            <person name="Hofstad B.A."/>
            <person name="Robles A."/>
            <person name="Haridas S."/>
            <person name="Riley R."/>
            <person name="LaButti K."/>
            <person name="Pangilinan J."/>
            <person name="Andreopoulos W."/>
            <person name="Lipzen A."/>
            <person name="Yan J."/>
            <person name="Wang M."/>
            <person name="Ng V."/>
            <person name="Grigoriev I.V."/>
            <person name="Spatafora J.W."/>
            <person name="Magnuson J.K."/>
            <person name="Baker S.E."/>
            <person name="Pomraning K.R."/>
        </authorList>
    </citation>
    <scope>NUCLEOTIDE SEQUENCE [LARGE SCALE GENOMIC DNA]</scope>
    <source>
        <strain evidence="1 2">Phaff 52-87</strain>
    </source>
</reference>
<evidence type="ECO:0008006" key="3">
    <source>
        <dbReference type="Google" id="ProtNLM"/>
    </source>
</evidence>
<sequence length="466" mass="52373">MDSEEKGQLLLWAKLHDITVSGSLQIRSAPEAGLGLFYTDANQPKLPPILLEVPNSMLLTADNIQTFALSQKDTLLPLLRSDTPLPPRETILRFLLFSLHKFNSALKIPHNFYDPYLSHLPDIKPDSSKSSLPPIFWDDDLCERVAGTSLYYPLQAKRRKLQSEYETFSSLWAIVFRDESITYEEYLRAEWLVVSRVLELHVNGADEIAIVPILDFANHGRQFNARYEITTDAVQLVPVSEEIKVQDGAEILISYGPDKGSSELLFTYGFLPSADDYTGEEFVKMPVTEGGPALRYLYGKIPLVELHVDSEGELEWKSEYLWLLSVGPDEGFDVSVVSTRDGDEEILASVQGQVLDGVRGDAIAAAIQEKIGKGTMAAVLELRRVLILERMATGWLNELGQSEWESEGEKEADAPEILRQREERVLCMLLDDLDERKKQLAESPDVLSFLARAQEDPKAESEEDLS</sequence>
<dbReference type="InterPro" id="IPR050600">
    <property type="entry name" value="SETD3_SETD6_MTase"/>
</dbReference>
<dbReference type="CDD" id="cd10527">
    <property type="entry name" value="SET_LSMT"/>
    <property type="match status" value="1"/>
</dbReference>
<dbReference type="PANTHER" id="PTHR13271">
    <property type="entry name" value="UNCHARACTERIZED PUTATIVE METHYLTRANSFERASE"/>
    <property type="match status" value="1"/>
</dbReference>
<dbReference type="PANTHER" id="PTHR13271:SF151">
    <property type="entry name" value="SET DOMAIN-CONTAINING PROTEIN 4"/>
    <property type="match status" value="1"/>
</dbReference>
<dbReference type="Proteomes" id="UP001498771">
    <property type="component" value="Unassembled WGS sequence"/>
</dbReference>
<keyword evidence="2" id="KW-1185">Reference proteome</keyword>
<protein>
    <recommendedName>
        <fullName evidence="3">SET domain-containing protein</fullName>
    </recommendedName>
</protein>
<evidence type="ECO:0000313" key="1">
    <source>
        <dbReference type="EMBL" id="KAK7205631.1"/>
    </source>
</evidence>